<name>A0A379DCC9_9FIRM</name>
<dbReference type="InterPro" id="IPR003370">
    <property type="entry name" value="Chromate_transpt"/>
</dbReference>
<reference evidence="8 9" key="1">
    <citation type="submission" date="2018-06" db="EMBL/GenBank/DDBJ databases">
        <authorList>
            <consortium name="Pathogen Informatics"/>
            <person name="Doyle S."/>
        </authorList>
    </citation>
    <scope>NUCLEOTIDE SEQUENCE [LARGE SCALE GENOMIC DNA]</scope>
    <source>
        <strain evidence="8 9">NCTC11088</strain>
    </source>
</reference>
<dbReference type="GO" id="GO:0015109">
    <property type="term" value="F:chromate transmembrane transporter activity"/>
    <property type="evidence" value="ECO:0007669"/>
    <property type="project" value="InterPro"/>
</dbReference>
<evidence type="ECO:0000256" key="6">
    <source>
        <dbReference type="ARBA" id="ARBA00023136"/>
    </source>
</evidence>
<comment type="similarity">
    <text evidence="2">Belongs to the chromate ion transporter (CHR) (TC 2.A.51) family.</text>
</comment>
<organism evidence="8 9">
    <name type="scientific">Peptoniphilus indolicus</name>
    <dbReference type="NCBI Taxonomy" id="33030"/>
    <lineage>
        <taxon>Bacteria</taxon>
        <taxon>Bacillati</taxon>
        <taxon>Bacillota</taxon>
        <taxon>Tissierellia</taxon>
        <taxon>Tissierellales</taxon>
        <taxon>Peptoniphilaceae</taxon>
        <taxon>Peptoniphilus</taxon>
    </lineage>
</organism>
<sequence length="184" mass="20179">MMFLKLYLTFLKIGTFAFGGGYATIPLIRKFVVEKNGWLTMSEFIDVVSISQMTPGPIAINCATFVGQKIGGILGSIVATTGFITTQSILMLLLGYFLFKKRKTFKGLNYMLIGIKACVVSLIFITALSLIQSSILTNPLNISAMVTFVVGLILYLRKVSLYKLLLIGGVVGLIINIVLNNFLY</sequence>
<dbReference type="Proteomes" id="UP000254777">
    <property type="component" value="Unassembled WGS sequence"/>
</dbReference>
<dbReference type="Pfam" id="PF02417">
    <property type="entry name" value="Chromate_transp"/>
    <property type="match status" value="1"/>
</dbReference>
<evidence type="ECO:0000313" key="9">
    <source>
        <dbReference type="Proteomes" id="UP000254777"/>
    </source>
</evidence>
<evidence type="ECO:0000256" key="2">
    <source>
        <dbReference type="ARBA" id="ARBA00005262"/>
    </source>
</evidence>
<dbReference type="InterPro" id="IPR052518">
    <property type="entry name" value="CHR_Transporter"/>
</dbReference>
<keyword evidence="3" id="KW-1003">Cell membrane</keyword>
<feature type="transmembrane region" description="Helical" evidence="7">
    <location>
        <begin position="138"/>
        <end position="157"/>
    </location>
</feature>
<comment type="subcellular location">
    <subcellularLocation>
        <location evidence="1">Cell membrane</location>
        <topology evidence="1">Multi-pass membrane protein</topology>
    </subcellularLocation>
</comment>
<dbReference type="RefSeq" id="WP_245946065.1">
    <property type="nucleotide sequence ID" value="NZ_UGTH01000001.1"/>
</dbReference>
<feature type="transmembrane region" description="Helical" evidence="7">
    <location>
        <begin position="73"/>
        <end position="98"/>
    </location>
</feature>
<dbReference type="EMBL" id="UGTH01000001">
    <property type="protein sequence ID" value="SUB75529.1"/>
    <property type="molecule type" value="Genomic_DNA"/>
</dbReference>
<proteinExistence type="inferred from homology"/>
<feature type="transmembrane region" description="Helical" evidence="7">
    <location>
        <begin position="110"/>
        <end position="132"/>
    </location>
</feature>
<dbReference type="PANTHER" id="PTHR43663:SF1">
    <property type="entry name" value="CHROMATE TRANSPORTER"/>
    <property type="match status" value="1"/>
</dbReference>
<gene>
    <name evidence="8" type="ORF">NCTC11088_01327</name>
</gene>
<keyword evidence="4 7" id="KW-0812">Transmembrane</keyword>
<feature type="transmembrane region" description="Helical" evidence="7">
    <location>
        <begin position="164"/>
        <end position="183"/>
    </location>
</feature>
<evidence type="ECO:0000256" key="1">
    <source>
        <dbReference type="ARBA" id="ARBA00004651"/>
    </source>
</evidence>
<keyword evidence="5 7" id="KW-1133">Transmembrane helix</keyword>
<evidence type="ECO:0000256" key="7">
    <source>
        <dbReference type="SAM" id="Phobius"/>
    </source>
</evidence>
<evidence type="ECO:0000256" key="4">
    <source>
        <dbReference type="ARBA" id="ARBA00022692"/>
    </source>
</evidence>
<accession>A0A379DCC9</accession>
<dbReference type="PANTHER" id="PTHR43663">
    <property type="entry name" value="CHROMATE TRANSPORT PROTEIN-RELATED"/>
    <property type="match status" value="1"/>
</dbReference>
<protein>
    <submittedName>
        <fullName evidence="8">Chromate transporter, chromate ion transporter (CHR) family</fullName>
    </submittedName>
</protein>
<keyword evidence="6 7" id="KW-0472">Membrane</keyword>
<evidence type="ECO:0000256" key="5">
    <source>
        <dbReference type="ARBA" id="ARBA00022989"/>
    </source>
</evidence>
<dbReference type="GO" id="GO:0005886">
    <property type="term" value="C:plasma membrane"/>
    <property type="evidence" value="ECO:0007669"/>
    <property type="project" value="UniProtKB-SubCell"/>
</dbReference>
<evidence type="ECO:0000313" key="8">
    <source>
        <dbReference type="EMBL" id="SUB75529.1"/>
    </source>
</evidence>
<evidence type="ECO:0000256" key="3">
    <source>
        <dbReference type="ARBA" id="ARBA00022475"/>
    </source>
</evidence>
<dbReference type="AlphaFoldDB" id="A0A379DCC9"/>